<accession>A0A314YM72</accession>
<evidence type="ECO:0000256" key="1">
    <source>
        <dbReference type="SAM" id="MobiDB-lite"/>
    </source>
</evidence>
<reference evidence="2 3" key="1">
    <citation type="submission" date="2018-02" db="EMBL/GenBank/DDBJ databases">
        <title>Draft genome of wild Prunus yedoensis var. nudiflora.</title>
        <authorList>
            <person name="Baek S."/>
            <person name="Kim J.-H."/>
            <person name="Choi K."/>
            <person name="Kim G.-B."/>
            <person name="Cho A."/>
            <person name="Jang H."/>
            <person name="Shin C.-H."/>
            <person name="Yu H.-J."/>
            <person name="Mun J.-H."/>
        </authorList>
    </citation>
    <scope>NUCLEOTIDE SEQUENCE [LARGE SCALE GENOMIC DNA]</scope>
    <source>
        <strain evidence="3">cv. Jeju island</strain>
        <tissue evidence="2">Leaf</tissue>
    </source>
</reference>
<protein>
    <recommendedName>
        <fullName evidence="4">Protein NIM1-INTERACTING 2</fullName>
    </recommendedName>
</protein>
<evidence type="ECO:0000313" key="2">
    <source>
        <dbReference type="EMBL" id="PQQ09675.1"/>
    </source>
</evidence>
<gene>
    <name evidence="2" type="ORF">Pyn_27399</name>
</gene>
<feature type="region of interest" description="Disordered" evidence="1">
    <location>
        <begin position="51"/>
        <end position="87"/>
    </location>
</feature>
<dbReference type="OrthoDB" id="1098796at2759"/>
<feature type="compositionally biased region" description="Basic and acidic residues" evidence="1">
    <location>
        <begin position="59"/>
        <end position="71"/>
    </location>
</feature>
<dbReference type="GO" id="GO:0010112">
    <property type="term" value="P:regulation of systemic acquired resistance"/>
    <property type="evidence" value="ECO:0007669"/>
    <property type="project" value="InterPro"/>
</dbReference>
<dbReference type="AlphaFoldDB" id="A0A314YM72"/>
<evidence type="ECO:0000313" key="3">
    <source>
        <dbReference type="Proteomes" id="UP000250321"/>
    </source>
</evidence>
<evidence type="ECO:0008006" key="4">
    <source>
        <dbReference type="Google" id="ProtNLM"/>
    </source>
</evidence>
<dbReference type="EMBL" id="PJQY01000591">
    <property type="protein sequence ID" value="PQQ09675.1"/>
    <property type="molecule type" value="Genomic_DNA"/>
</dbReference>
<dbReference type="InterPro" id="IPR034577">
    <property type="entry name" value="NIMIN-2"/>
</dbReference>
<sequence length="87" mass="9940">MAVKEEEVEEFFAILSRIHQAARYFKNADGSGRELTHGRYRLRVVLESNEEANSVKMGPKRDQGVEEENLRSFDLNANPDPECDPTT</sequence>
<comment type="caution">
    <text evidence="2">The sequence shown here is derived from an EMBL/GenBank/DDBJ whole genome shotgun (WGS) entry which is preliminary data.</text>
</comment>
<dbReference type="PANTHER" id="PTHR35735">
    <property type="entry name" value="PROTEIN NIM1-INTERACTING 2"/>
    <property type="match status" value="1"/>
</dbReference>
<name>A0A314YM72_PRUYE</name>
<dbReference type="PANTHER" id="PTHR35735:SF8">
    <property type="entry name" value="PROTEIN NIM1-INTERACTING 2"/>
    <property type="match status" value="1"/>
</dbReference>
<keyword evidence="3" id="KW-1185">Reference proteome</keyword>
<organism evidence="2 3">
    <name type="scientific">Prunus yedoensis var. nudiflora</name>
    <dbReference type="NCBI Taxonomy" id="2094558"/>
    <lineage>
        <taxon>Eukaryota</taxon>
        <taxon>Viridiplantae</taxon>
        <taxon>Streptophyta</taxon>
        <taxon>Embryophyta</taxon>
        <taxon>Tracheophyta</taxon>
        <taxon>Spermatophyta</taxon>
        <taxon>Magnoliopsida</taxon>
        <taxon>eudicotyledons</taxon>
        <taxon>Gunneridae</taxon>
        <taxon>Pentapetalae</taxon>
        <taxon>rosids</taxon>
        <taxon>fabids</taxon>
        <taxon>Rosales</taxon>
        <taxon>Rosaceae</taxon>
        <taxon>Amygdaloideae</taxon>
        <taxon>Amygdaleae</taxon>
        <taxon>Prunus</taxon>
    </lineage>
</organism>
<proteinExistence type="predicted"/>
<dbReference type="Proteomes" id="UP000250321">
    <property type="component" value="Unassembled WGS sequence"/>
</dbReference>